<keyword evidence="3 10" id="KW-0808">Transferase</keyword>
<dbReference type="GO" id="GO:0004789">
    <property type="term" value="F:thiamine-phosphate diphosphorylase activity"/>
    <property type="evidence" value="ECO:0007669"/>
    <property type="project" value="UniProtKB-UniRule"/>
</dbReference>
<dbReference type="GO" id="GO:0016301">
    <property type="term" value="F:kinase activity"/>
    <property type="evidence" value="ECO:0007669"/>
    <property type="project" value="UniProtKB-KW"/>
</dbReference>
<dbReference type="HAMAP" id="MF_00097">
    <property type="entry name" value="TMP_synthase"/>
    <property type="match status" value="1"/>
</dbReference>
<dbReference type="GO" id="GO:0005737">
    <property type="term" value="C:cytoplasm"/>
    <property type="evidence" value="ECO:0007669"/>
    <property type="project" value="TreeGrafter"/>
</dbReference>
<evidence type="ECO:0000259" key="13">
    <source>
        <dbReference type="Pfam" id="PF02581"/>
    </source>
</evidence>
<feature type="binding site" evidence="10">
    <location>
        <begin position="38"/>
        <end position="42"/>
    </location>
    <ligand>
        <name>4-amino-2-methyl-5-(diphosphooxymethyl)pyrimidine</name>
        <dbReference type="ChEBI" id="CHEBI:57841"/>
    </ligand>
</feature>
<dbReference type="GO" id="GO:0009229">
    <property type="term" value="P:thiamine diphosphate biosynthetic process"/>
    <property type="evidence" value="ECO:0007669"/>
    <property type="project" value="UniProtKB-UniRule"/>
</dbReference>
<keyword evidence="6 10" id="KW-0784">Thiamine biosynthesis</keyword>
<comment type="catalytic activity">
    <reaction evidence="9 10 11">
        <text>2-[(2R,5Z)-2-carboxy-4-methylthiazol-5(2H)-ylidene]ethyl phosphate + 4-amino-2-methyl-5-(diphosphooxymethyl)pyrimidine + 2 H(+) = thiamine phosphate + CO2 + diphosphate</text>
        <dbReference type="Rhea" id="RHEA:47844"/>
        <dbReference type="ChEBI" id="CHEBI:15378"/>
        <dbReference type="ChEBI" id="CHEBI:16526"/>
        <dbReference type="ChEBI" id="CHEBI:33019"/>
        <dbReference type="ChEBI" id="CHEBI:37575"/>
        <dbReference type="ChEBI" id="CHEBI:57841"/>
        <dbReference type="ChEBI" id="CHEBI:62899"/>
        <dbReference type="EC" id="2.5.1.3"/>
    </reaction>
</comment>
<dbReference type="EMBL" id="LNZB01000051">
    <property type="protein sequence ID" value="KTD76599.1"/>
    <property type="molecule type" value="Genomic_DNA"/>
</dbReference>
<dbReference type="InterPro" id="IPR034291">
    <property type="entry name" value="TMP_synthase"/>
</dbReference>
<evidence type="ECO:0000256" key="7">
    <source>
        <dbReference type="ARBA" id="ARBA00047334"/>
    </source>
</evidence>
<dbReference type="CDD" id="cd00564">
    <property type="entry name" value="TMP_TenI"/>
    <property type="match status" value="1"/>
</dbReference>
<evidence type="ECO:0000256" key="8">
    <source>
        <dbReference type="ARBA" id="ARBA00047851"/>
    </source>
</evidence>
<dbReference type="InterPro" id="IPR036206">
    <property type="entry name" value="ThiamineP_synth_sf"/>
</dbReference>
<evidence type="ECO:0000256" key="6">
    <source>
        <dbReference type="ARBA" id="ARBA00022977"/>
    </source>
</evidence>
<proteinExistence type="inferred from homology"/>
<sequence>MNLSHLRLCLVTQFNDQRLGHYLRFLALAIEGGVTSVQLRDKSRSLANLRRLALAIQSFLTPLQIPLIINDHVQLAKEINADGVHIGQTDLSPHETRTILGPNKIIGYSVETLKDLKKANELSCIDYVAASAVFASPSKPDCKTIWGLDGLKRVSKLSKHPVVAIGGITHHNTAEVIRHGAYGIAVISAIHGSPDPLMAAKELSEKIKEGKKDVPDHH</sequence>
<dbReference type="PATRIC" id="fig|66969.6.peg.2523"/>
<evidence type="ECO:0000313" key="15">
    <source>
        <dbReference type="Proteomes" id="UP000054729"/>
    </source>
</evidence>
<feature type="binding site" evidence="10">
    <location>
        <begin position="187"/>
        <end position="188"/>
    </location>
    <ligand>
        <name>2-[(2R,5Z)-2-carboxy-4-methylthiazol-5(2H)-ylidene]ethyl phosphate</name>
        <dbReference type="ChEBI" id="CHEBI:62899"/>
    </ligand>
</feature>
<evidence type="ECO:0000256" key="5">
    <source>
        <dbReference type="ARBA" id="ARBA00022842"/>
    </source>
</evidence>
<dbReference type="NCBIfam" id="TIGR00693">
    <property type="entry name" value="thiE"/>
    <property type="match status" value="1"/>
</dbReference>
<dbReference type="STRING" id="66969.Lwal_2321"/>
<evidence type="ECO:0000256" key="9">
    <source>
        <dbReference type="ARBA" id="ARBA00047883"/>
    </source>
</evidence>
<feature type="binding site" evidence="10">
    <location>
        <position position="70"/>
    </location>
    <ligand>
        <name>4-amino-2-methyl-5-(diphosphooxymethyl)pyrimidine</name>
        <dbReference type="ChEBI" id="CHEBI:57841"/>
    </ligand>
</feature>
<reference evidence="14 15" key="1">
    <citation type="submission" date="2015-11" db="EMBL/GenBank/DDBJ databases">
        <title>Genomic analysis of 38 Legionella species identifies large and diverse effector repertoires.</title>
        <authorList>
            <person name="Burstein D."/>
            <person name="Amaro F."/>
            <person name="Zusman T."/>
            <person name="Lifshitz Z."/>
            <person name="Cohen O."/>
            <person name="Gilbert J.A."/>
            <person name="Pupko T."/>
            <person name="Shuman H.A."/>
            <person name="Segal G."/>
        </authorList>
    </citation>
    <scope>NUCLEOTIDE SEQUENCE [LARGE SCALE GENOMIC DNA]</scope>
    <source>
        <strain evidence="14 15">ATCC 51914</strain>
    </source>
</reference>
<dbReference type="AlphaFoldDB" id="A0A0W1A5F9"/>
<feature type="binding site" evidence="10">
    <location>
        <position position="71"/>
    </location>
    <ligand>
        <name>Mg(2+)</name>
        <dbReference type="ChEBI" id="CHEBI:18420"/>
    </ligand>
</feature>
<evidence type="ECO:0000313" key="14">
    <source>
        <dbReference type="EMBL" id="KTD76599.1"/>
    </source>
</evidence>
<comment type="similarity">
    <text evidence="10 11">Belongs to the thiamine-phosphate synthase family.</text>
</comment>
<keyword evidence="15" id="KW-1185">Reference proteome</keyword>
<dbReference type="InterPro" id="IPR013785">
    <property type="entry name" value="Aldolase_TIM"/>
</dbReference>
<protein>
    <recommendedName>
        <fullName evidence="10">Thiamine-phosphate synthase</fullName>
        <shortName evidence="10">TP synthase</shortName>
        <shortName evidence="10">TPS</shortName>
        <ecNumber evidence="10">2.5.1.3</ecNumber>
    </recommendedName>
    <alternativeName>
        <fullName evidence="10">Thiamine-phosphate pyrophosphorylase</fullName>
        <shortName evidence="10">TMP pyrophosphorylase</shortName>
        <shortName evidence="10">TMP-PPase</shortName>
    </alternativeName>
</protein>
<accession>A0A0W1A5F9</accession>
<evidence type="ECO:0000256" key="3">
    <source>
        <dbReference type="ARBA" id="ARBA00022679"/>
    </source>
</evidence>
<dbReference type="Proteomes" id="UP000054729">
    <property type="component" value="Unassembled WGS sequence"/>
</dbReference>
<feature type="binding site" evidence="10">
    <location>
        <position position="167"/>
    </location>
    <ligand>
        <name>2-[(2R,5Z)-2-carboxy-4-methylthiazol-5(2H)-ylidene]ethyl phosphate</name>
        <dbReference type="ChEBI" id="CHEBI:62899"/>
    </ligand>
</feature>
<dbReference type="UniPathway" id="UPA00060">
    <property type="reaction ID" value="UER00141"/>
</dbReference>
<evidence type="ECO:0000256" key="1">
    <source>
        <dbReference type="ARBA" id="ARBA00003814"/>
    </source>
</evidence>
<dbReference type="SUPFAM" id="SSF51391">
    <property type="entry name" value="Thiamin phosphate synthase"/>
    <property type="match status" value="1"/>
</dbReference>
<comment type="catalytic activity">
    <reaction evidence="7 10 11">
        <text>4-methyl-5-(2-phosphooxyethyl)-thiazole + 4-amino-2-methyl-5-(diphosphooxymethyl)pyrimidine + H(+) = thiamine phosphate + diphosphate</text>
        <dbReference type="Rhea" id="RHEA:22328"/>
        <dbReference type="ChEBI" id="CHEBI:15378"/>
        <dbReference type="ChEBI" id="CHEBI:33019"/>
        <dbReference type="ChEBI" id="CHEBI:37575"/>
        <dbReference type="ChEBI" id="CHEBI:57841"/>
        <dbReference type="ChEBI" id="CHEBI:58296"/>
        <dbReference type="EC" id="2.5.1.3"/>
    </reaction>
</comment>
<dbReference type="Gene3D" id="3.20.20.70">
    <property type="entry name" value="Aldolase class I"/>
    <property type="match status" value="1"/>
</dbReference>
<dbReference type="GO" id="GO:0009228">
    <property type="term" value="P:thiamine biosynthetic process"/>
    <property type="evidence" value="ECO:0007669"/>
    <property type="project" value="UniProtKB-KW"/>
</dbReference>
<keyword evidence="5 10" id="KW-0460">Magnesium</keyword>
<dbReference type="RefSeq" id="WP_058480944.1">
    <property type="nucleotide sequence ID" value="NZ_CAAAIQ010000001.1"/>
</dbReference>
<comment type="catalytic activity">
    <reaction evidence="8 10 11">
        <text>2-(2-carboxy-4-methylthiazol-5-yl)ethyl phosphate + 4-amino-2-methyl-5-(diphosphooxymethyl)pyrimidine + 2 H(+) = thiamine phosphate + CO2 + diphosphate</text>
        <dbReference type="Rhea" id="RHEA:47848"/>
        <dbReference type="ChEBI" id="CHEBI:15378"/>
        <dbReference type="ChEBI" id="CHEBI:16526"/>
        <dbReference type="ChEBI" id="CHEBI:33019"/>
        <dbReference type="ChEBI" id="CHEBI:37575"/>
        <dbReference type="ChEBI" id="CHEBI:57841"/>
        <dbReference type="ChEBI" id="CHEBI:62890"/>
        <dbReference type="EC" id="2.5.1.3"/>
    </reaction>
</comment>
<feature type="binding site" evidence="10">
    <location>
        <position position="139"/>
    </location>
    <ligand>
        <name>4-amino-2-methyl-5-(diphosphooxymethyl)pyrimidine</name>
        <dbReference type="ChEBI" id="CHEBI:57841"/>
    </ligand>
</feature>
<name>A0A0W1A5F9_9GAMM</name>
<dbReference type="EC" id="2.5.1.3" evidence="10"/>
<gene>
    <name evidence="14" type="primary">thiDE</name>
    <name evidence="10" type="synonym">thiE</name>
    <name evidence="14" type="ORF">Lwal_2321</name>
</gene>
<feature type="binding site" evidence="10">
    <location>
        <position position="109"/>
    </location>
    <ligand>
        <name>4-amino-2-methyl-5-(diphosphooxymethyl)pyrimidine</name>
        <dbReference type="ChEBI" id="CHEBI:57841"/>
    </ligand>
</feature>
<feature type="binding site" evidence="10">
    <location>
        <begin position="136"/>
        <end position="138"/>
    </location>
    <ligand>
        <name>2-[(2R,5Z)-2-carboxy-4-methylthiazol-5(2H)-ylidene]ethyl phosphate</name>
        <dbReference type="ChEBI" id="CHEBI:62899"/>
    </ligand>
</feature>
<evidence type="ECO:0000256" key="4">
    <source>
        <dbReference type="ARBA" id="ARBA00022723"/>
    </source>
</evidence>
<keyword evidence="4 10" id="KW-0479">Metal-binding</keyword>
<comment type="caution">
    <text evidence="14">The sequence shown here is derived from an EMBL/GenBank/DDBJ whole genome shotgun (WGS) entry which is preliminary data.</text>
</comment>
<comment type="cofactor">
    <cofactor evidence="10">
        <name>Mg(2+)</name>
        <dbReference type="ChEBI" id="CHEBI:18420"/>
    </cofactor>
    <text evidence="10">Binds 1 Mg(2+) ion per subunit.</text>
</comment>
<dbReference type="PANTHER" id="PTHR20857:SF15">
    <property type="entry name" value="THIAMINE-PHOSPHATE SYNTHASE"/>
    <property type="match status" value="1"/>
</dbReference>
<keyword evidence="14" id="KW-0418">Kinase</keyword>
<evidence type="ECO:0000256" key="12">
    <source>
        <dbReference type="RuleBase" id="RU004253"/>
    </source>
</evidence>
<dbReference type="InterPro" id="IPR022998">
    <property type="entry name" value="ThiamineP_synth_TenI"/>
</dbReference>
<dbReference type="Pfam" id="PF02581">
    <property type="entry name" value="TMP-TENI"/>
    <property type="match status" value="1"/>
</dbReference>
<dbReference type="FunFam" id="3.20.20.70:FF:000096">
    <property type="entry name" value="Thiamine-phosphate synthase"/>
    <property type="match status" value="1"/>
</dbReference>
<organism evidence="14 15">
    <name type="scientific">Legionella waltersii</name>
    <dbReference type="NCBI Taxonomy" id="66969"/>
    <lineage>
        <taxon>Bacteria</taxon>
        <taxon>Pseudomonadati</taxon>
        <taxon>Pseudomonadota</taxon>
        <taxon>Gammaproteobacteria</taxon>
        <taxon>Legionellales</taxon>
        <taxon>Legionellaceae</taxon>
        <taxon>Legionella</taxon>
    </lineage>
</organism>
<comment type="function">
    <text evidence="1 10">Condenses 4-methyl-5-(beta-hydroxyethyl)thiazole monophosphate (THZ-P) and 2-methyl-4-amino-5-hydroxymethyl pyrimidine pyrophosphate (HMP-PP) to form thiamine monophosphate (TMP).</text>
</comment>
<feature type="domain" description="Thiamine phosphate synthase/TenI" evidence="13">
    <location>
        <begin position="8"/>
        <end position="190"/>
    </location>
</feature>
<evidence type="ECO:0000256" key="10">
    <source>
        <dbReference type="HAMAP-Rule" id="MF_00097"/>
    </source>
</evidence>
<feature type="binding site" evidence="10">
    <location>
        <position position="90"/>
    </location>
    <ligand>
        <name>Mg(2+)</name>
        <dbReference type="ChEBI" id="CHEBI:18420"/>
    </ligand>
</feature>
<evidence type="ECO:0000256" key="11">
    <source>
        <dbReference type="RuleBase" id="RU003826"/>
    </source>
</evidence>
<dbReference type="OrthoDB" id="9810880at2"/>
<dbReference type="PANTHER" id="PTHR20857">
    <property type="entry name" value="THIAMINE-PHOSPHATE PYROPHOSPHORYLASE"/>
    <property type="match status" value="1"/>
</dbReference>
<dbReference type="GO" id="GO:0000287">
    <property type="term" value="F:magnesium ion binding"/>
    <property type="evidence" value="ECO:0007669"/>
    <property type="project" value="UniProtKB-UniRule"/>
</dbReference>
<comment type="pathway">
    <text evidence="2 10 12">Cofactor biosynthesis; thiamine diphosphate biosynthesis; thiamine phosphate from 4-amino-2-methyl-5-diphosphomethylpyrimidine and 4-methyl-5-(2-phosphoethyl)-thiazole: step 1/1.</text>
</comment>
<evidence type="ECO:0000256" key="2">
    <source>
        <dbReference type="ARBA" id="ARBA00005165"/>
    </source>
</evidence>